<gene>
    <name evidence="5" type="ORF">DSM104440_03528</name>
</gene>
<accession>A0A6M4HBS6</accession>
<dbReference type="PANTHER" id="PTHR10272:SF0">
    <property type="entry name" value="PLATELET-ACTIVATING FACTOR ACETYLHYDROLASE"/>
    <property type="match status" value="1"/>
</dbReference>
<evidence type="ECO:0008006" key="7">
    <source>
        <dbReference type="Google" id="ProtNLM"/>
    </source>
</evidence>
<dbReference type="EMBL" id="CP053073">
    <property type="protein sequence ID" value="QJR16692.1"/>
    <property type="molecule type" value="Genomic_DNA"/>
</dbReference>
<protein>
    <recommendedName>
        <fullName evidence="7">Dienelactone hydrolase</fullName>
    </recommendedName>
</protein>
<dbReference type="PANTHER" id="PTHR10272">
    <property type="entry name" value="PLATELET-ACTIVATING FACTOR ACETYLHYDROLASE"/>
    <property type="match status" value="1"/>
</dbReference>
<dbReference type="Gene3D" id="3.40.50.1820">
    <property type="entry name" value="alpha/beta hydrolase"/>
    <property type="match status" value="1"/>
</dbReference>
<evidence type="ECO:0000256" key="2">
    <source>
        <dbReference type="ARBA" id="ARBA00022963"/>
    </source>
</evidence>
<dbReference type="InParanoid" id="A0A6M4HBS6"/>
<dbReference type="RefSeq" id="WP_171165020.1">
    <property type="nucleotide sequence ID" value="NZ_CP053073.1"/>
</dbReference>
<dbReference type="GO" id="GO:0016042">
    <property type="term" value="P:lipid catabolic process"/>
    <property type="evidence" value="ECO:0007669"/>
    <property type="project" value="UniProtKB-KW"/>
</dbReference>
<name>A0A6M4HBS6_9PROT</name>
<dbReference type="Proteomes" id="UP000503096">
    <property type="component" value="Chromosome"/>
</dbReference>
<keyword evidence="2" id="KW-0442">Lipid degradation</keyword>
<organism evidence="5 6">
    <name type="scientific">Usitatibacter palustris</name>
    <dbReference type="NCBI Taxonomy" id="2732487"/>
    <lineage>
        <taxon>Bacteria</taxon>
        <taxon>Pseudomonadati</taxon>
        <taxon>Pseudomonadota</taxon>
        <taxon>Betaproteobacteria</taxon>
        <taxon>Nitrosomonadales</taxon>
        <taxon>Usitatibacteraceae</taxon>
        <taxon>Usitatibacter</taxon>
    </lineage>
</organism>
<keyword evidence="1" id="KW-0378">Hydrolase</keyword>
<sequence length="320" mass="34630">MARPFLALVFALFASTAFAKYDPLAVAAGSASVPLELTVTYSDRTIPLRVYVPADTRPAPVVLFSHGLGGSREGNAFMGEHWAHRGYVAVFLQHPGSDSAVWKDVPRAQAMAAMKRAGNARNFMLRIEDVHATLDQLERWNVETGSPLRGRLELARVGMSGHSFGALTTQAVAGQSMPKAVKALDGRIRAVIVCSPSAPRRGETAKAFDGVAIPWLLMTGTHDTALIGDIPLSSRYAVYPALPPGGKYELVLDGAEHSAFTDRALPGDKEARNPNHHRAILALSTAFWDAYLLGDRAARAWLDGASVRGVLEPKDRWQRK</sequence>
<dbReference type="AlphaFoldDB" id="A0A6M4HBS6"/>
<evidence type="ECO:0000256" key="1">
    <source>
        <dbReference type="ARBA" id="ARBA00022801"/>
    </source>
</evidence>
<feature type="chain" id="PRO_5026767782" description="Dienelactone hydrolase" evidence="4">
    <location>
        <begin position="20"/>
        <end position="320"/>
    </location>
</feature>
<dbReference type="Pfam" id="PF03403">
    <property type="entry name" value="PAF-AH_p_II"/>
    <property type="match status" value="1"/>
</dbReference>
<evidence type="ECO:0000313" key="5">
    <source>
        <dbReference type="EMBL" id="QJR16692.1"/>
    </source>
</evidence>
<proteinExistence type="predicted"/>
<dbReference type="InterPro" id="IPR029058">
    <property type="entry name" value="AB_hydrolase_fold"/>
</dbReference>
<keyword evidence="4" id="KW-0732">Signal</keyword>
<dbReference type="SUPFAM" id="SSF53474">
    <property type="entry name" value="alpha/beta-Hydrolases"/>
    <property type="match status" value="1"/>
</dbReference>
<evidence type="ECO:0000256" key="4">
    <source>
        <dbReference type="SAM" id="SignalP"/>
    </source>
</evidence>
<evidence type="ECO:0000313" key="6">
    <source>
        <dbReference type="Proteomes" id="UP000503096"/>
    </source>
</evidence>
<keyword evidence="3" id="KW-0443">Lipid metabolism</keyword>
<reference evidence="5 6" key="1">
    <citation type="submission" date="2020-04" db="EMBL/GenBank/DDBJ databases">
        <title>Usitatibacter rugosus gen. nov., sp. nov. and Usitatibacter palustris sp. nov., novel members of Usitatibacteraceae fam. nov. within the order Nitrosomonadales isolated from soil.</title>
        <authorList>
            <person name="Huber K.J."/>
            <person name="Neumann-Schaal M."/>
            <person name="Geppert A."/>
            <person name="Luckner M."/>
            <person name="Wanner G."/>
            <person name="Overmann J."/>
        </authorList>
    </citation>
    <scope>NUCLEOTIDE SEQUENCE [LARGE SCALE GENOMIC DNA]</scope>
    <source>
        <strain evidence="5 6">Swamp67</strain>
    </source>
</reference>
<keyword evidence="6" id="KW-1185">Reference proteome</keyword>
<dbReference type="KEGG" id="upl:DSM104440_03528"/>
<dbReference type="GO" id="GO:0003847">
    <property type="term" value="F:1-alkyl-2-acetylglycerophosphocholine esterase activity"/>
    <property type="evidence" value="ECO:0007669"/>
    <property type="project" value="TreeGrafter"/>
</dbReference>
<feature type="signal peptide" evidence="4">
    <location>
        <begin position="1"/>
        <end position="19"/>
    </location>
</feature>
<evidence type="ECO:0000256" key="3">
    <source>
        <dbReference type="ARBA" id="ARBA00023098"/>
    </source>
</evidence>